<keyword evidence="3 7" id="KW-0479">Metal-binding</keyword>
<organism evidence="9 10">
    <name type="scientific">Diplocarpon coronariae</name>
    <dbReference type="NCBI Taxonomy" id="2795749"/>
    <lineage>
        <taxon>Eukaryota</taxon>
        <taxon>Fungi</taxon>
        <taxon>Dikarya</taxon>
        <taxon>Ascomycota</taxon>
        <taxon>Pezizomycotina</taxon>
        <taxon>Leotiomycetes</taxon>
        <taxon>Helotiales</taxon>
        <taxon>Drepanopezizaceae</taxon>
        <taxon>Diplocarpon</taxon>
    </lineage>
</organism>
<evidence type="ECO:0000256" key="2">
    <source>
        <dbReference type="ARBA" id="ARBA00010617"/>
    </source>
</evidence>
<dbReference type="Gene3D" id="1.10.630.10">
    <property type="entry name" value="Cytochrome P450"/>
    <property type="match status" value="1"/>
</dbReference>
<dbReference type="GO" id="GO:0020037">
    <property type="term" value="F:heme binding"/>
    <property type="evidence" value="ECO:0007669"/>
    <property type="project" value="InterPro"/>
</dbReference>
<comment type="caution">
    <text evidence="9">The sequence shown here is derived from an EMBL/GenBank/DDBJ whole genome shotgun (WGS) entry which is preliminary data.</text>
</comment>
<keyword evidence="5 7" id="KW-0408">Iron</keyword>
<feature type="compositionally biased region" description="Polar residues" evidence="8">
    <location>
        <begin position="79"/>
        <end position="93"/>
    </location>
</feature>
<dbReference type="GO" id="GO:0005506">
    <property type="term" value="F:iron ion binding"/>
    <property type="evidence" value="ECO:0007669"/>
    <property type="project" value="InterPro"/>
</dbReference>
<evidence type="ECO:0000256" key="4">
    <source>
        <dbReference type="ARBA" id="ARBA00023002"/>
    </source>
</evidence>
<comment type="similarity">
    <text evidence="2">Belongs to the cytochrome P450 family.</text>
</comment>
<keyword evidence="10" id="KW-1185">Reference proteome</keyword>
<evidence type="ECO:0000256" key="5">
    <source>
        <dbReference type="ARBA" id="ARBA00023004"/>
    </source>
</evidence>
<evidence type="ECO:0000256" key="3">
    <source>
        <dbReference type="ARBA" id="ARBA00022723"/>
    </source>
</evidence>
<dbReference type="InterPro" id="IPR036396">
    <property type="entry name" value="Cyt_P450_sf"/>
</dbReference>
<dbReference type="InParanoid" id="A0A218Z3V6"/>
<dbReference type="InterPro" id="IPR050121">
    <property type="entry name" value="Cytochrome_P450_monoxygenase"/>
</dbReference>
<gene>
    <name evidence="9" type="ORF">B2J93_4766</name>
</gene>
<keyword evidence="7" id="KW-0349">Heme</keyword>
<accession>A0A218Z3V6</accession>
<evidence type="ECO:0000313" key="10">
    <source>
        <dbReference type="Proteomes" id="UP000242519"/>
    </source>
</evidence>
<name>A0A218Z3V6_9HELO</name>
<dbReference type="PRINTS" id="PR00463">
    <property type="entry name" value="EP450I"/>
</dbReference>
<feature type="region of interest" description="Disordered" evidence="8">
    <location>
        <begin position="79"/>
        <end position="101"/>
    </location>
</feature>
<dbReference type="Proteomes" id="UP000242519">
    <property type="component" value="Unassembled WGS sequence"/>
</dbReference>
<evidence type="ECO:0000313" key="9">
    <source>
        <dbReference type="EMBL" id="OWP01916.1"/>
    </source>
</evidence>
<dbReference type="InterPro" id="IPR001128">
    <property type="entry name" value="Cyt_P450"/>
</dbReference>
<keyword evidence="6" id="KW-0503">Monooxygenase</keyword>
<evidence type="ECO:0000256" key="7">
    <source>
        <dbReference type="PIRSR" id="PIRSR602401-1"/>
    </source>
</evidence>
<sequence length="206" mass="23304">MRELTFGESFNMLKTGETLNAVKLLHAGQRLLGIFSPMPWLITIAQDRFLVVRLRQELQPPLKPDGSLNVKELGNLEFSNGNQRDAQTASTGSRRADANPRRHSVFRSTVYANKAWRQPLDFIPKRWHSKPELIRNKTGYAPFSTGRYGCMGKNLALMGLRTVAALLVTRFDIPLAPRADGKRLLEESEDYITTALESLMLCFKAR</sequence>
<dbReference type="Pfam" id="PF00067">
    <property type="entry name" value="p450"/>
    <property type="match status" value="1"/>
</dbReference>
<comment type="cofactor">
    <cofactor evidence="1 7">
        <name>heme</name>
        <dbReference type="ChEBI" id="CHEBI:30413"/>
    </cofactor>
</comment>
<dbReference type="GO" id="GO:0016705">
    <property type="term" value="F:oxidoreductase activity, acting on paired donors, with incorporation or reduction of molecular oxygen"/>
    <property type="evidence" value="ECO:0007669"/>
    <property type="project" value="InterPro"/>
</dbReference>
<dbReference type="AlphaFoldDB" id="A0A218Z3V6"/>
<keyword evidence="4" id="KW-0560">Oxidoreductase</keyword>
<protein>
    <submittedName>
        <fullName evidence="9">Uncharacterized protein</fullName>
    </submittedName>
</protein>
<evidence type="ECO:0000256" key="6">
    <source>
        <dbReference type="ARBA" id="ARBA00023033"/>
    </source>
</evidence>
<dbReference type="InterPro" id="IPR002401">
    <property type="entry name" value="Cyt_P450_E_grp-I"/>
</dbReference>
<dbReference type="EMBL" id="MZNU01000257">
    <property type="protein sequence ID" value="OWP01916.1"/>
    <property type="molecule type" value="Genomic_DNA"/>
</dbReference>
<evidence type="ECO:0000256" key="1">
    <source>
        <dbReference type="ARBA" id="ARBA00001971"/>
    </source>
</evidence>
<reference evidence="9 10" key="1">
    <citation type="submission" date="2017-04" db="EMBL/GenBank/DDBJ databases">
        <title>Draft genome sequence of Marssonina coronaria NL1: causal agent of apple blotch.</title>
        <authorList>
            <person name="Cheng Q."/>
        </authorList>
    </citation>
    <scope>NUCLEOTIDE SEQUENCE [LARGE SCALE GENOMIC DNA]</scope>
    <source>
        <strain evidence="9 10">NL1</strain>
    </source>
</reference>
<dbReference type="STRING" id="503106.A0A218Z3V6"/>
<dbReference type="OrthoDB" id="6692864at2759"/>
<dbReference type="SUPFAM" id="SSF48264">
    <property type="entry name" value="Cytochrome P450"/>
    <property type="match status" value="1"/>
</dbReference>
<feature type="binding site" description="axial binding residue" evidence="7">
    <location>
        <position position="150"/>
    </location>
    <ligand>
        <name>heme</name>
        <dbReference type="ChEBI" id="CHEBI:30413"/>
    </ligand>
    <ligandPart>
        <name>Fe</name>
        <dbReference type="ChEBI" id="CHEBI:18248"/>
    </ligandPart>
</feature>
<dbReference type="PANTHER" id="PTHR24305">
    <property type="entry name" value="CYTOCHROME P450"/>
    <property type="match status" value="1"/>
</dbReference>
<dbReference type="GO" id="GO:0004497">
    <property type="term" value="F:monooxygenase activity"/>
    <property type="evidence" value="ECO:0007669"/>
    <property type="project" value="UniProtKB-KW"/>
</dbReference>
<evidence type="ECO:0000256" key="8">
    <source>
        <dbReference type="SAM" id="MobiDB-lite"/>
    </source>
</evidence>
<proteinExistence type="inferred from homology"/>
<dbReference type="PANTHER" id="PTHR24305:SF187">
    <property type="entry name" value="P450, PUTATIVE (EUROFUNG)-RELATED"/>
    <property type="match status" value="1"/>
</dbReference>